<sequence>MLAVRILDAPFSGKTLVRKERPPLQVRDGLEWEGRAVLWILGWQGRWWPSWRRAGRSGSQRWCRAVTRRSLWAPACW</sequence>
<dbReference type="KEGG" id="lpil:LIP_1143"/>
<dbReference type="STRING" id="1555112.LIP_1143"/>
<gene>
    <name evidence="1" type="ORF">LIP_1143</name>
</gene>
<dbReference type="AlphaFoldDB" id="A0A0K2SIT3"/>
<dbReference type="Proteomes" id="UP000065807">
    <property type="component" value="Chromosome"/>
</dbReference>
<keyword evidence="2" id="KW-1185">Reference proteome</keyword>
<accession>A0A0K2SIT3</accession>
<evidence type="ECO:0000313" key="2">
    <source>
        <dbReference type="Proteomes" id="UP000065807"/>
    </source>
</evidence>
<reference evidence="2" key="2">
    <citation type="journal article" date="2016" name="Int. J. Syst. Evol. Microbiol.">
        <title>Complete genome sequence and cell structure of Limnochorda pilosa, a Gram-negative spore-former within the phylum Firmicutes.</title>
        <authorList>
            <person name="Watanabe M."/>
            <person name="Kojima H."/>
            <person name="Fukui M."/>
        </authorList>
    </citation>
    <scope>NUCLEOTIDE SEQUENCE [LARGE SCALE GENOMIC DNA]</scope>
    <source>
        <strain evidence="2">HC45</strain>
    </source>
</reference>
<dbReference type="EMBL" id="AP014924">
    <property type="protein sequence ID" value="BAS27000.1"/>
    <property type="molecule type" value="Genomic_DNA"/>
</dbReference>
<reference evidence="2" key="1">
    <citation type="submission" date="2015-07" db="EMBL/GenBank/DDBJ databases">
        <title>Complete genome sequence and phylogenetic analysis of Limnochorda pilosa.</title>
        <authorList>
            <person name="Watanabe M."/>
            <person name="Kojima H."/>
            <person name="Fukui M."/>
        </authorList>
    </citation>
    <scope>NUCLEOTIDE SEQUENCE [LARGE SCALE GENOMIC DNA]</scope>
    <source>
        <strain evidence="2">HC45</strain>
    </source>
</reference>
<evidence type="ECO:0000313" key="1">
    <source>
        <dbReference type="EMBL" id="BAS27000.1"/>
    </source>
</evidence>
<organism evidence="1 2">
    <name type="scientific">Limnochorda pilosa</name>
    <dbReference type="NCBI Taxonomy" id="1555112"/>
    <lineage>
        <taxon>Bacteria</taxon>
        <taxon>Bacillati</taxon>
        <taxon>Bacillota</taxon>
        <taxon>Limnochordia</taxon>
        <taxon>Limnochordales</taxon>
        <taxon>Limnochordaceae</taxon>
        <taxon>Limnochorda</taxon>
    </lineage>
</organism>
<proteinExistence type="predicted"/>
<name>A0A0K2SIT3_LIMPI</name>
<protein>
    <submittedName>
        <fullName evidence="1">Uncharacterized protein</fullName>
    </submittedName>
</protein>